<dbReference type="Proteomes" id="UP000078460">
    <property type="component" value="Unassembled WGS sequence"/>
</dbReference>
<evidence type="ECO:0000313" key="2">
    <source>
        <dbReference type="Proteomes" id="UP000078460"/>
    </source>
</evidence>
<dbReference type="KEGG" id="smy:BJP26_00620"/>
<protein>
    <recommendedName>
        <fullName evidence="3">Holin</fullName>
    </recommendedName>
</protein>
<gene>
    <name evidence="1" type="ORF">AVM11_08760</name>
</gene>
<dbReference type="OrthoDB" id="7571633at2"/>
<evidence type="ECO:0000313" key="1">
    <source>
        <dbReference type="EMBL" id="KZB94085.1"/>
    </source>
</evidence>
<reference evidence="1" key="1">
    <citation type="submission" date="2016-03" db="EMBL/GenBank/DDBJ databases">
        <title>Sphingomonas melonis TY, whole genome shotgun sequencing.</title>
        <authorList>
            <person name="Wang H."/>
            <person name="Zhu P."/>
        </authorList>
    </citation>
    <scope>NUCLEOTIDE SEQUENCE [LARGE SCALE GENOMIC DNA]</scope>
    <source>
        <strain evidence="1">TY</strain>
    </source>
</reference>
<sequence>MKDWQAYALAAFAVFAGQVLRVGQKIEAGKPISWRDLFVMASLLPAFGSMAGAAAVHFGWPTWSVLVVGTSAGWVGFGSMRFVLLLAKTVFGQLANAKVE</sequence>
<name>A0A175Y0X5_9SPHN</name>
<dbReference type="EMBL" id="LQCK02000045">
    <property type="protein sequence ID" value="KZB94085.1"/>
    <property type="molecule type" value="Genomic_DNA"/>
</dbReference>
<accession>A0A175Y0X5</accession>
<dbReference type="AlphaFoldDB" id="A0A175Y0X5"/>
<keyword evidence="2" id="KW-1185">Reference proteome</keyword>
<dbReference type="STRING" id="621456.BJP26_00620"/>
<organism evidence="1 2">
    <name type="scientific">Sphingomonas melonis TY</name>
    <dbReference type="NCBI Taxonomy" id="621456"/>
    <lineage>
        <taxon>Bacteria</taxon>
        <taxon>Pseudomonadati</taxon>
        <taxon>Pseudomonadota</taxon>
        <taxon>Alphaproteobacteria</taxon>
        <taxon>Sphingomonadales</taxon>
        <taxon>Sphingomonadaceae</taxon>
        <taxon>Sphingomonas</taxon>
    </lineage>
</organism>
<proteinExistence type="predicted"/>
<comment type="caution">
    <text evidence="1">The sequence shown here is derived from an EMBL/GenBank/DDBJ whole genome shotgun (WGS) entry which is preliminary data.</text>
</comment>
<evidence type="ECO:0008006" key="3">
    <source>
        <dbReference type="Google" id="ProtNLM"/>
    </source>
</evidence>
<dbReference type="RefSeq" id="WP_062125814.1">
    <property type="nucleotide sequence ID" value="NZ_CP017578.1"/>
</dbReference>